<proteinExistence type="predicted"/>
<keyword evidence="1" id="KW-1133">Transmembrane helix</keyword>
<evidence type="ECO:0000313" key="3">
    <source>
        <dbReference type="Proteomes" id="UP000807469"/>
    </source>
</evidence>
<feature type="transmembrane region" description="Helical" evidence="1">
    <location>
        <begin position="6"/>
        <end position="29"/>
    </location>
</feature>
<evidence type="ECO:0000313" key="2">
    <source>
        <dbReference type="EMBL" id="KAF9472307.1"/>
    </source>
</evidence>
<organism evidence="2 3">
    <name type="scientific">Pholiota conissans</name>
    <dbReference type="NCBI Taxonomy" id="109636"/>
    <lineage>
        <taxon>Eukaryota</taxon>
        <taxon>Fungi</taxon>
        <taxon>Dikarya</taxon>
        <taxon>Basidiomycota</taxon>
        <taxon>Agaricomycotina</taxon>
        <taxon>Agaricomycetes</taxon>
        <taxon>Agaricomycetidae</taxon>
        <taxon>Agaricales</taxon>
        <taxon>Agaricineae</taxon>
        <taxon>Strophariaceae</taxon>
        <taxon>Pholiota</taxon>
    </lineage>
</organism>
<accession>A0A9P5YM29</accession>
<keyword evidence="3" id="KW-1185">Reference proteome</keyword>
<dbReference type="EMBL" id="MU155551">
    <property type="protein sequence ID" value="KAF9472307.1"/>
    <property type="molecule type" value="Genomic_DNA"/>
</dbReference>
<dbReference type="Proteomes" id="UP000807469">
    <property type="component" value="Unassembled WGS sequence"/>
</dbReference>
<dbReference type="AlphaFoldDB" id="A0A9P5YM29"/>
<evidence type="ECO:0000256" key="1">
    <source>
        <dbReference type="SAM" id="Phobius"/>
    </source>
</evidence>
<sequence>MEAGFLLVVGPVSMTSVSCSFIFVVFRFIPISPGAIGFSRAAIETGPLRTRPLASGDLVADELRNV</sequence>
<protein>
    <submittedName>
        <fullName evidence="2">Uncharacterized protein</fullName>
    </submittedName>
</protein>
<comment type="caution">
    <text evidence="2">The sequence shown here is derived from an EMBL/GenBank/DDBJ whole genome shotgun (WGS) entry which is preliminary data.</text>
</comment>
<keyword evidence="1" id="KW-0472">Membrane</keyword>
<keyword evidence="1" id="KW-0812">Transmembrane</keyword>
<reference evidence="2" key="1">
    <citation type="submission" date="2020-11" db="EMBL/GenBank/DDBJ databases">
        <authorList>
            <consortium name="DOE Joint Genome Institute"/>
            <person name="Ahrendt S."/>
            <person name="Riley R."/>
            <person name="Andreopoulos W."/>
            <person name="Labutti K."/>
            <person name="Pangilinan J."/>
            <person name="Ruiz-Duenas F.J."/>
            <person name="Barrasa J.M."/>
            <person name="Sanchez-Garcia M."/>
            <person name="Camarero S."/>
            <person name="Miyauchi S."/>
            <person name="Serrano A."/>
            <person name="Linde D."/>
            <person name="Babiker R."/>
            <person name="Drula E."/>
            <person name="Ayuso-Fernandez I."/>
            <person name="Pacheco R."/>
            <person name="Padilla G."/>
            <person name="Ferreira P."/>
            <person name="Barriuso J."/>
            <person name="Kellner H."/>
            <person name="Castanera R."/>
            <person name="Alfaro M."/>
            <person name="Ramirez L."/>
            <person name="Pisabarro A.G."/>
            <person name="Kuo A."/>
            <person name="Tritt A."/>
            <person name="Lipzen A."/>
            <person name="He G."/>
            <person name="Yan M."/>
            <person name="Ng V."/>
            <person name="Cullen D."/>
            <person name="Martin F."/>
            <person name="Rosso M.-N."/>
            <person name="Henrissat B."/>
            <person name="Hibbett D."/>
            <person name="Martinez A.T."/>
            <person name="Grigoriev I.V."/>
        </authorList>
    </citation>
    <scope>NUCLEOTIDE SEQUENCE</scope>
    <source>
        <strain evidence="2">CIRM-BRFM 674</strain>
    </source>
</reference>
<gene>
    <name evidence="2" type="ORF">BDN70DRAFT_490016</name>
</gene>
<name>A0A9P5YM29_9AGAR</name>